<comment type="caution">
    <text evidence="1">The sequence shown here is derived from an EMBL/GenBank/DDBJ whole genome shotgun (WGS) entry which is preliminary data.</text>
</comment>
<dbReference type="AlphaFoldDB" id="A0A2S5CRY6"/>
<reference evidence="1 2" key="1">
    <citation type="submission" date="2017-11" db="EMBL/GenBank/DDBJ databases">
        <title>Draft Genome Sequence of Methylobacter psychrotolerans Sph1T, an Obligate Methanotroph from Low-Temperature Environments.</title>
        <authorList>
            <person name="Oshkin I.Y."/>
            <person name="Miroshnikov K."/>
            <person name="Belova S.E."/>
            <person name="Korzhenkov A."/>
            <person name="Toshchakov S.V."/>
            <person name="Dedysh S.N."/>
        </authorList>
    </citation>
    <scope>NUCLEOTIDE SEQUENCE [LARGE SCALE GENOMIC DNA]</scope>
    <source>
        <strain evidence="1 2">Sph1</strain>
    </source>
</reference>
<gene>
    <name evidence="1" type="ORF">AADEFJLK_00576</name>
</gene>
<dbReference type="EMBL" id="PGFZ01000001">
    <property type="protein sequence ID" value="POZ53548.1"/>
    <property type="molecule type" value="Genomic_DNA"/>
</dbReference>
<protein>
    <submittedName>
        <fullName evidence="1">Uncharacterized protein</fullName>
    </submittedName>
</protein>
<organism evidence="1 2">
    <name type="scientific">Methylovulum psychrotolerans</name>
    <dbReference type="NCBI Taxonomy" id="1704499"/>
    <lineage>
        <taxon>Bacteria</taxon>
        <taxon>Pseudomonadati</taxon>
        <taxon>Pseudomonadota</taxon>
        <taxon>Gammaproteobacteria</taxon>
        <taxon>Methylococcales</taxon>
        <taxon>Methylococcaceae</taxon>
        <taxon>Methylovulum</taxon>
    </lineage>
</organism>
<dbReference type="Proteomes" id="UP000237423">
    <property type="component" value="Unassembled WGS sequence"/>
</dbReference>
<proteinExistence type="predicted"/>
<evidence type="ECO:0000313" key="1">
    <source>
        <dbReference type="EMBL" id="POZ53548.1"/>
    </source>
</evidence>
<accession>A0A2S5CRY6</accession>
<evidence type="ECO:0000313" key="2">
    <source>
        <dbReference type="Proteomes" id="UP000237423"/>
    </source>
</evidence>
<sequence length="51" mass="5748">MAISQRGFCPPAKAALRKRLPLLSYNYLAIIPGERFLSILSYTSYSKNQAQ</sequence>
<name>A0A2S5CRY6_9GAMM</name>